<evidence type="ECO:0000259" key="2">
    <source>
        <dbReference type="Pfam" id="PF10099"/>
    </source>
</evidence>
<proteinExistence type="predicted"/>
<dbReference type="GO" id="GO:0016989">
    <property type="term" value="F:sigma factor antagonist activity"/>
    <property type="evidence" value="ECO:0007669"/>
    <property type="project" value="TreeGrafter"/>
</dbReference>
<keyword evidence="1" id="KW-0812">Transmembrane</keyword>
<dbReference type="RefSeq" id="WP_111815704.1">
    <property type="nucleotide sequence ID" value="NZ_CBCRZQ010000004.1"/>
</dbReference>
<dbReference type="Pfam" id="PF10099">
    <property type="entry name" value="RskA_C"/>
    <property type="match status" value="1"/>
</dbReference>
<evidence type="ECO:0000313" key="3">
    <source>
        <dbReference type="EMBL" id="TXD69608.1"/>
    </source>
</evidence>
<dbReference type="AlphaFoldDB" id="A0A5C6YQG4"/>
<dbReference type="OrthoDB" id="1420916at2"/>
<reference evidence="3 4" key="1">
    <citation type="submission" date="2019-08" db="EMBL/GenBank/DDBJ databases">
        <title>Genome of Aequorivita lipolytica Y10-2 (type strain).</title>
        <authorList>
            <person name="Bowman J.P."/>
        </authorList>
    </citation>
    <scope>NUCLEOTIDE SEQUENCE [LARGE SCALE GENOMIC DNA]</scope>
    <source>
        <strain evidence="3 4">Y10-2</strain>
    </source>
</reference>
<comment type="caution">
    <text evidence="3">The sequence shown here is derived from an EMBL/GenBank/DDBJ whole genome shotgun (WGS) entry which is preliminary data.</text>
</comment>
<accession>A0A5C6YQG4</accession>
<name>A0A5C6YQG4_9FLAO</name>
<dbReference type="GO" id="GO:0006417">
    <property type="term" value="P:regulation of translation"/>
    <property type="evidence" value="ECO:0007669"/>
    <property type="project" value="TreeGrafter"/>
</dbReference>
<dbReference type="InterPro" id="IPR018764">
    <property type="entry name" value="RskA_C"/>
</dbReference>
<protein>
    <submittedName>
        <fullName evidence="3">Anti-sigma factor</fullName>
    </submittedName>
</protein>
<evidence type="ECO:0000313" key="4">
    <source>
        <dbReference type="Proteomes" id="UP000321945"/>
    </source>
</evidence>
<feature type="domain" description="Anti-sigma K factor RskA C-terminal" evidence="2">
    <location>
        <begin position="95"/>
        <end position="252"/>
    </location>
</feature>
<gene>
    <name evidence="3" type="ORF">ESV24_07180</name>
</gene>
<dbReference type="EMBL" id="VORU01000004">
    <property type="protein sequence ID" value="TXD69608.1"/>
    <property type="molecule type" value="Genomic_DNA"/>
</dbReference>
<sequence length="264" mass="29145">MNPEELIASGKLEMYVCGALPEDEALEVQEAIQTFPEVRREVELIEESLLHLAETVAPPVQAMSWTAILNAIRNINTSEDTKVRSLNLPAIIGWAAAILFMGGIMWMLKQTNDLNESIQVTTTENTVLREEKVKVESQLAENTEVLEVLRSKDYQAYTLPGNQAVAPEAFAKVYLNKKDNVAYIDTKGLPAPPRGKVYQVWSLKMDPLTPTSVGLISAENEMGEGIYKFVNFPDPEAFGITLEPEGGSEAPTLSQLYTLGMITI</sequence>
<dbReference type="GO" id="GO:0005886">
    <property type="term" value="C:plasma membrane"/>
    <property type="evidence" value="ECO:0007669"/>
    <property type="project" value="InterPro"/>
</dbReference>
<feature type="transmembrane region" description="Helical" evidence="1">
    <location>
        <begin position="86"/>
        <end position="108"/>
    </location>
</feature>
<dbReference type="PANTHER" id="PTHR37461">
    <property type="entry name" value="ANTI-SIGMA-K FACTOR RSKA"/>
    <property type="match status" value="1"/>
</dbReference>
<keyword evidence="1" id="KW-0472">Membrane</keyword>
<evidence type="ECO:0000256" key="1">
    <source>
        <dbReference type="SAM" id="Phobius"/>
    </source>
</evidence>
<organism evidence="3 4">
    <name type="scientific">Aequorivita lipolytica</name>
    <dbReference type="NCBI Taxonomy" id="153267"/>
    <lineage>
        <taxon>Bacteria</taxon>
        <taxon>Pseudomonadati</taxon>
        <taxon>Bacteroidota</taxon>
        <taxon>Flavobacteriia</taxon>
        <taxon>Flavobacteriales</taxon>
        <taxon>Flavobacteriaceae</taxon>
        <taxon>Aequorivita</taxon>
    </lineage>
</organism>
<dbReference type="PANTHER" id="PTHR37461:SF1">
    <property type="entry name" value="ANTI-SIGMA-K FACTOR RSKA"/>
    <property type="match status" value="1"/>
</dbReference>
<dbReference type="Proteomes" id="UP000321945">
    <property type="component" value="Unassembled WGS sequence"/>
</dbReference>
<dbReference type="InterPro" id="IPR051474">
    <property type="entry name" value="Anti-sigma-K/W_factor"/>
</dbReference>
<keyword evidence="4" id="KW-1185">Reference proteome</keyword>
<keyword evidence="1" id="KW-1133">Transmembrane helix</keyword>